<protein>
    <submittedName>
        <fullName evidence="7">TetR family transcriptional regulator</fullName>
    </submittedName>
</protein>
<organism evidence="7 8">
    <name type="scientific">Noviherbaspirillum autotrophicum</name>
    <dbReference type="NCBI Taxonomy" id="709839"/>
    <lineage>
        <taxon>Bacteria</taxon>
        <taxon>Pseudomonadati</taxon>
        <taxon>Pseudomonadota</taxon>
        <taxon>Betaproteobacteria</taxon>
        <taxon>Burkholderiales</taxon>
        <taxon>Oxalobacteraceae</taxon>
        <taxon>Noviherbaspirillum</taxon>
    </lineage>
</organism>
<feature type="DNA-binding region" description="H-T-H motif" evidence="5">
    <location>
        <begin position="35"/>
        <end position="54"/>
    </location>
</feature>
<accession>A0A0C2BGY9</accession>
<comment type="caution">
    <text evidence="7">The sequence shown here is derived from an EMBL/GenBank/DDBJ whole genome shotgun (WGS) entry which is preliminary data.</text>
</comment>
<dbReference type="Proteomes" id="UP000031572">
    <property type="component" value="Unassembled WGS sequence"/>
</dbReference>
<dbReference type="InterPro" id="IPR009057">
    <property type="entry name" value="Homeodomain-like_sf"/>
</dbReference>
<dbReference type="GO" id="GO:0000976">
    <property type="term" value="F:transcription cis-regulatory region binding"/>
    <property type="evidence" value="ECO:0007669"/>
    <property type="project" value="TreeGrafter"/>
</dbReference>
<evidence type="ECO:0000256" key="5">
    <source>
        <dbReference type="PROSITE-ProRule" id="PRU00335"/>
    </source>
</evidence>
<reference evidence="7 8" key="1">
    <citation type="submission" date="2014-12" db="EMBL/GenBank/DDBJ databases">
        <title>Denitrispirillum autotrophicum gen. nov., sp. nov., Denitrifying, Facultatively Autotrophic Bacteria Isolated from Rice Paddy Soil.</title>
        <authorList>
            <person name="Ishii S."/>
            <person name="Ashida N."/>
            <person name="Ohno H."/>
            <person name="Otsuka S."/>
            <person name="Yokota A."/>
            <person name="Senoo K."/>
        </authorList>
    </citation>
    <scope>NUCLEOTIDE SEQUENCE [LARGE SCALE GENOMIC DNA]</scope>
    <source>
        <strain evidence="7 8">TSA66</strain>
    </source>
</reference>
<dbReference type="PANTHER" id="PTHR30055">
    <property type="entry name" value="HTH-TYPE TRANSCRIPTIONAL REGULATOR RUTR"/>
    <property type="match status" value="1"/>
</dbReference>
<gene>
    <name evidence="7" type="ORF">TSA66_06325</name>
</gene>
<feature type="domain" description="HTH tetR-type" evidence="6">
    <location>
        <begin position="12"/>
        <end position="72"/>
    </location>
</feature>
<evidence type="ECO:0000256" key="3">
    <source>
        <dbReference type="ARBA" id="ARBA00023125"/>
    </source>
</evidence>
<dbReference type="PANTHER" id="PTHR30055:SF187">
    <property type="entry name" value="TRANSCRIPTIONAL REGULATORY PROTEIN"/>
    <property type="match status" value="1"/>
</dbReference>
<dbReference type="STRING" id="709839.TSA66_06325"/>
<keyword evidence="3 5" id="KW-0238">DNA-binding</keyword>
<dbReference type="SUPFAM" id="SSF46689">
    <property type="entry name" value="Homeodomain-like"/>
    <property type="match status" value="1"/>
</dbReference>
<evidence type="ECO:0000256" key="1">
    <source>
        <dbReference type="ARBA" id="ARBA00022491"/>
    </source>
</evidence>
<dbReference type="GO" id="GO:0003700">
    <property type="term" value="F:DNA-binding transcription factor activity"/>
    <property type="evidence" value="ECO:0007669"/>
    <property type="project" value="TreeGrafter"/>
</dbReference>
<keyword evidence="2" id="KW-0805">Transcription regulation</keyword>
<dbReference type="PROSITE" id="PS50977">
    <property type="entry name" value="HTH_TETR_2"/>
    <property type="match status" value="1"/>
</dbReference>
<keyword evidence="1" id="KW-0678">Repressor</keyword>
<evidence type="ECO:0000313" key="7">
    <source>
        <dbReference type="EMBL" id="KIF80515.1"/>
    </source>
</evidence>
<dbReference type="Gene3D" id="1.10.357.10">
    <property type="entry name" value="Tetracycline Repressor, domain 2"/>
    <property type="match status" value="1"/>
</dbReference>
<evidence type="ECO:0000313" key="8">
    <source>
        <dbReference type="Proteomes" id="UP000031572"/>
    </source>
</evidence>
<dbReference type="InterPro" id="IPR001647">
    <property type="entry name" value="HTH_TetR"/>
</dbReference>
<proteinExistence type="predicted"/>
<dbReference type="InterPro" id="IPR050109">
    <property type="entry name" value="HTH-type_TetR-like_transc_reg"/>
</dbReference>
<sequence>MNQTFSSEVAASPHRARLLEGMAHAVASKGYAETTIADIVRAASVSRRTFYEHFATKADCLIALYESASLNALNVLRHALDPDRDWHDQVEQAMRAYLGCLSQNPVLIRTLFIEILGLGAAGLEARRRAHDQIVRFMLDVVNGQRTGNGERPPLSADMALAVVGGIHELVLRAIERDRVGMLEELVAPAVQLVRSVA</sequence>
<evidence type="ECO:0000256" key="4">
    <source>
        <dbReference type="ARBA" id="ARBA00023163"/>
    </source>
</evidence>
<name>A0A0C2BGY9_9BURK</name>
<dbReference type="EMBL" id="JWJG01000028">
    <property type="protein sequence ID" value="KIF80515.1"/>
    <property type="molecule type" value="Genomic_DNA"/>
</dbReference>
<dbReference type="RefSeq" id="WP_040039419.1">
    <property type="nucleotide sequence ID" value="NZ_JWJG01000028.1"/>
</dbReference>
<evidence type="ECO:0000259" key="6">
    <source>
        <dbReference type="PROSITE" id="PS50977"/>
    </source>
</evidence>
<keyword evidence="8" id="KW-1185">Reference proteome</keyword>
<dbReference type="Pfam" id="PF00440">
    <property type="entry name" value="TetR_N"/>
    <property type="match status" value="1"/>
</dbReference>
<keyword evidence="4" id="KW-0804">Transcription</keyword>
<dbReference type="InterPro" id="IPR023772">
    <property type="entry name" value="DNA-bd_HTH_TetR-type_CS"/>
</dbReference>
<evidence type="ECO:0000256" key="2">
    <source>
        <dbReference type="ARBA" id="ARBA00023015"/>
    </source>
</evidence>
<dbReference type="AlphaFoldDB" id="A0A0C2BGY9"/>
<dbReference type="PROSITE" id="PS01081">
    <property type="entry name" value="HTH_TETR_1"/>
    <property type="match status" value="1"/>
</dbReference>